<evidence type="ECO:0000256" key="1">
    <source>
        <dbReference type="ARBA" id="ARBA00004141"/>
    </source>
</evidence>
<evidence type="ECO:0000313" key="8">
    <source>
        <dbReference type="EMBL" id="CAD9004462.1"/>
    </source>
</evidence>
<dbReference type="GO" id="GO:0016020">
    <property type="term" value="C:membrane"/>
    <property type="evidence" value="ECO:0007669"/>
    <property type="project" value="UniProtKB-SubCell"/>
</dbReference>
<feature type="transmembrane region" description="Helical" evidence="7">
    <location>
        <begin position="77"/>
        <end position="96"/>
    </location>
</feature>
<evidence type="ECO:0000256" key="7">
    <source>
        <dbReference type="SAM" id="Phobius"/>
    </source>
</evidence>
<name>A0A7S1I8H4_9EUGL</name>
<dbReference type="PANTHER" id="PTHR21355">
    <property type="entry name" value="G-PROTEIN COUPLED RECEPTOR-ASSOCIATED PROTEIN LMBRD2"/>
    <property type="match status" value="1"/>
</dbReference>
<feature type="transmembrane region" description="Helical" evidence="7">
    <location>
        <begin position="6"/>
        <end position="25"/>
    </location>
</feature>
<evidence type="ECO:0000256" key="4">
    <source>
        <dbReference type="ARBA" id="ARBA00022989"/>
    </source>
</evidence>
<feature type="transmembrane region" description="Helical" evidence="7">
    <location>
        <begin position="406"/>
        <end position="427"/>
    </location>
</feature>
<reference evidence="8" key="1">
    <citation type="submission" date="2021-01" db="EMBL/GenBank/DDBJ databases">
        <authorList>
            <person name="Corre E."/>
            <person name="Pelletier E."/>
            <person name="Niang G."/>
            <person name="Scheremetjew M."/>
            <person name="Finn R."/>
            <person name="Kale V."/>
            <person name="Holt S."/>
            <person name="Cochrane G."/>
            <person name="Meng A."/>
            <person name="Brown T."/>
            <person name="Cohen L."/>
        </authorList>
    </citation>
    <scope>NUCLEOTIDE SEQUENCE</scope>
    <source>
        <strain evidence="8">NIES-381</strain>
    </source>
</reference>
<keyword evidence="4 7" id="KW-1133">Transmembrane helix</keyword>
<feature type="compositionally biased region" description="Acidic residues" evidence="6">
    <location>
        <begin position="564"/>
        <end position="577"/>
    </location>
</feature>
<organism evidence="8">
    <name type="scientific">Eutreptiella gymnastica</name>
    <dbReference type="NCBI Taxonomy" id="73025"/>
    <lineage>
        <taxon>Eukaryota</taxon>
        <taxon>Discoba</taxon>
        <taxon>Euglenozoa</taxon>
        <taxon>Euglenida</taxon>
        <taxon>Spirocuta</taxon>
        <taxon>Euglenophyceae</taxon>
        <taxon>Eutreptiales</taxon>
        <taxon>Eutreptiaceae</taxon>
        <taxon>Eutreptiella</taxon>
    </lineage>
</organism>
<protein>
    <recommendedName>
        <fullName evidence="9">LMBR1 domain-containing protein 2 homolog</fullName>
    </recommendedName>
</protein>
<feature type="region of interest" description="Disordered" evidence="6">
    <location>
        <begin position="556"/>
        <end position="577"/>
    </location>
</feature>
<dbReference type="InterPro" id="IPR006876">
    <property type="entry name" value="LMBR1-like_membr_prot"/>
</dbReference>
<feature type="transmembrane region" description="Helical" evidence="7">
    <location>
        <begin position="504"/>
        <end position="523"/>
    </location>
</feature>
<comment type="subcellular location">
    <subcellularLocation>
        <location evidence="1">Membrane</location>
        <topology evidence="1">Multi-pass membrane protein</topology>
    </subcellularLocation>
</comment>
<evidence type="ECO:0000256" key="6">
    <source>
        <dbReference type="SAM" id="MobiDB-lite"/>
    </source>
</evidence>
<feature type="transmembrane region" description="Helical" evidence="7">
    <location>
        <begin position="363"/>
        <end position="386"/>
    </location>
</feature>
<comment type="similarity">
    <text evidence="2">Belongs to the LIMR family.</text>
</comment>
<evidence type="ECO:0000256" key="5">
    <source>
        <dbReference type="ARBA" id="ARBA00023136"/>
    </source>
</evidence>
<keyword evidence="5 7" id="KW-0472">Membrane</keyword>
<feature type="transmembrane region" description="Helical" evidence="7">
    <location>
        <begin position="37"/>
        <end position="57"/>
    </location>
</feature>
<dbReference type="Pfam" id="PF04791">
    <property type="entry name" value="LMBR1"/>
    <property type="match status" value="1"/>
</dbReference>
<accession>A0A7S1I8H4</accession>
<dbReference type="PANTHER" id="PTHR21355:SF0">
    <property type="entry name" value="G-PROTEIN COUPLED RECEPTOR-ASSOCIATED PROTEIN LMBRD2"/>
    <property type="match status" value="1"/>
</dbReference>
<proteinExistence type="inferred from homology"/>
<sequence length="577" mass="66627">MAVELSIELSTLSFLTLVIVLLTLRHYCGKSYNQAPWILYTLLLFSYFICFIPVPLLLCDVQAAISTKAYNPTVHTFWAVIYWSTQALAWFVLPVCKSYLEQGHFSPRKRLYAAISLNVRMYIAMGLVVLILVLWVLVKEGIDNFQALIEIGRAASNAFGLFLSMSFLGYGLVEVPRSWFFWANLERYKMWHEFTANNIWDAAEGSQIDWFDLQEEIKKITREVKEGHELYRFVEAINRTVEEVNADIHASCPNVLSTREGSRRLSHSHSREENEDAEQEFTEVSLVALNGKVKQIAHQLLKTEYEWQHHRKQYYFLEDALKAKADQAPKSLRTRRSHPEWLGPWGHFVDLAEYWYWVSLRAFVLRSIGAMLLLVSLAVLWSEAVTPMNPSWSLVNQVINVMPEGVMMQLVILALLAYITCCSYWTLFHLKLFDMYSLVPHHSNPAHLCWAGYNLTRFILPLCFNFLTIGDLMDRDAATSDISFIRVFGNMPHLGLLGDRFRRWFAPTLLICITLFTACNGFARSLSLCDLKSFVTVDHYTDEEVSEGKEILRTARKKDKSEREMEEALSSDDEDQL</sequence>
<evidence type="ECO:0000256" key="3">
    <source>
        <dbReference type="ARBA" id="ARBA00022692"/>
    </source>
</evidence>
<dbReference type="InterPro" id="IPR051584">
    <property type="entry name" value="GPCR-associated_LMBR1"/>
</dbReference>
<gene>
    <name evidence="8" type="ORF">EGYM00392_LOCUS15547</name>
</gene>
<feature type="transmembrane region" description="Helical" evidence="7">
    <location>
        <begin position="158"/>
        <end position="180"/>
    </location>
</feature>
<feature type="transmembrane region" description="Helical" evidence="7">
    <location>
        <begin position="117"/>
        <end position="138"/>
    </location>
</feature>
<dbReference type="EMBL" id="HBGA01042783">
    <property type="protein sequence ID" value="CAD9004462.1"/>
    <property type="molecule type" value="Transcribed_RNA"/>
</dbReference>
<dbReference type="AlphaFoldDB" id="A0A7S1I8H4"/>
<feature type="transmembrane region" description="Helical" evidence="7">
    <location>
        <begin position="448"/>
        <end position="467"/>
    </location>
</feature>
<keyword evidence="3 7" id="KW-0812">Transmembrane</keyword>
<evidence type="ECO:0000256" key="2">
    <source>
        <dbReference type="ARBA" id="ARBA00010487"/>
    </source>
</evidence>
<evidence type="ECO:0008006" key="9">
    <source>
        <dbReference type="Google" id="ProtNLM"/>
    </source>
</evidence>